<keyword evidence="2" id="KW-1185">Reference proteome</keyword>
<dbReference type="GeneID" id="19486741"/>
<dbReference type="KEGG" id="vg:19486741"/>
<dbReference type="EMBL" id="KJ190158">
    <property type="protein sequence ID" value="AHN83604.1"/>
    <property type="molecule type" value="Genomic_DNA"/>
</dbReference>
<evidence type="ECO:0008006" key="3">
    <source>
        <dbReference type="Google" id="ProtNLM"/>
    </source>
</evidence>
<reference evidence="1 2" key="1">
    <citation type="journal article" date="2014" name="Genome Announc.">
        <title>Complete Genome Sequences of Two Escherichia coli O157:H7 Phages Effective in Limiting Contamination of Food Products.</title>
        <authorList>
            <person name="Hong Y."/>
            <person name="Pan Y."/>
            <person name="Harman N.J."/>
            <person name="Ebner P.D."/>
        </authorList>
    </citation>
    <scope>NUCLEOTIDE SEQUENCE [LARGE SCALE GENOMIC DNA]</scope>
</reference>
<name>A0A023MI20_9CAUD</name>
<evidence type="ECO:0000313" key="2">
    <source>
        <dbReference type="Proteomes" id="UP000026907"/>
    </source>
</evidence>
<protein>
    <recommendedName>
        <fullName evidence="3">Phage protein</fullName>
    </recommendedName>
</protein>
<proteinExistence type="predicted"/>
<dbReference type="RefSeq" id="YP_009030925.1">
    <property type="nucleotide sequence ID" value="NC_024134.1"/>
</dbReference>
<evidence type="ECO:0000313" key="1">
    <source>
        <dbReference type="EMBL" id="AHN83604.1"/>
    </source>
</evidence>
<dbReference type="Proteomes" id="UP000026907">
    <property type="component" value="Segment"/>
</dbReference>
<sequence length="149" mass="17477">MLSKRECDSISLNSYKKQWFGVEVCRLRLGSYLNFVYYESDSRIVSYEVFYTKNTFELRRKVDGGRTTPQNNWETILPTDVIGSPLNVSEDENLMVHAMMGLDSLELAIYDMSIEAVKLDYIENTLEEGIKKFLSEKLKDYFHKELYLL</sequence>
<accession>A0A023MI20</accession>
<organism evidence="1 2">
    <name type="scientific">Escherichia phage FFH2</name>
    <dbReference type="NCBI Taxonomy" id="1446490"/>
    <lineage>
        <taxon>Viruses</taxon>
        <taxon>Duplodnaviria</taxon>
        <taxon>Heunggongvirae</taxon>
        <taxon>Uroviricota</taxon>
        <taxon>Caudoviricetes</taxon>
        <taxon>Vequintavirinae</taxon>
        <taxon>Vequintavirus</taxon>
        <taxon>Vequintavirus PDX</taxon>
        <taxon>Vequintavirus FFH2</taxon>
    </lineage>
</organism>